<dbReference type="AlphaFoldDB" id="A0A2A4K7T6"/>
<accession>A0A2A4K7T6</accession>
<organism evidence="2">
    <name type="scientific">Heliothis virescens</name>
    <name type="common">Tobacco budworm moth</name>
    <dbReference type="NCBI Taxonomy" id="7102"/>
    <lineage>
        <taxon>Eukaryota</taxon>
        <taxon>Metazoa</taxon>
        <taxon>Ecdysozoa</taxon>
        <taxon>Arthropoda</taxon>
        <taxon>Hexapoda</taxon>
        <taxon>Insecta</taxon>
        <taxon>Pterygota</taxon>
        <taxon>Neoptera</taxon>
        <taxon>Endopterygota</taxon>
        <taxon>Lepidoptera</taxon>
        <taxon>Glossata</taxon>
        <taxon>Ditrysia</taxon>
        <taxon>Noctuoidea</taxon>
        <taxon>Noctuidae</taxon>
        <taxon>Heliothinae</taxon>
        <taxon>Heliothis</taxon>
    </lineage>
</organism>
<feature type="region of interest" description="Disordered" evidence="1">
    <location>
        <begin position="135"/>
        <end position="164"/>
    </location>
</feature>
<comment type="caution">
    <text evidence="2">The sequence shown here is derived from an EMBL/GenBank/DDBJ whole genome shotgun (WGS) entry which is preliminary data.</text>
</comment>
<dbReference type="EMBL" id="NWSH01000042">
    <property type="protein sequence ID" value="PCG80335.1"/>
    <property type="molecule type" value="Genomic_DNA"/>
</dbReference>
<proteinExistence type="predicted"/>
<protein>
    <submittedName>
        <fullName evidence="2">Uncharacterized protein</fullName>
    </submittedName>
</protein>
<sequence length="243" mass="26724">MRIWFCHATRLTPGARRYPGLRKQRKVVAADEVSEMARRARERRAALAAEGGDPSAVALSQLALDGVDLVLKVATKSGSLKGTFTRGLKEAAADIKEAVGVLLNRTASDEVAKLQEENGRLRNDLEDLRRQVAALSEQQQRRTPTDAAPAVAPAPAPRPANAHTDEEVERIVRLCMLQCGSMVNARVEAISRRLPAETTPFPPSFTFYLFPYLNSHHFLPLLPPPPPLLTLTFTPPHHSLFSL</sequence>
<evidence type="ECO:0000313" key="2">
    <source>
        <dbReference type="EMBL" id="PCG80335.1"/>
    </source>
</evidence>
<name>A0A2A4K7T6_HELVI</name>
<gene>
    <name evidence="2" type="ORF">B5V51_9124</name>
</gene>
<evidence type="ECO:0000256" key="1">
    <source>
        <dbReference type="SAM" id="MobiDB-lite"/>
    </source>
</evidence>
<reference evidence="2" key="1">
    <citation type="submission" date="2017-09" db="EMBL/GenBank/DDBJ databases">
        <title>Contemporary evolution of a Lepidopteran species, Heliothis virescens, in response to modern agricultural practices.</title>
        <authorList>
            <person name="Fritz M.L."/>
            <person name="Deyonke A.M."/>
            <person name="Papanicolaou A."/>
            <person name="Micinski S."/>
            <person name="Westbrook J."/>
            <person name="Gould F."/>
        </authorList>
    </citation>
    <scope>NUCLEOTIDE SEQUENCE [LARGE SCALE GENOMIC DNA]</scope>
    <source>
        <strain evidence="2">HvINT-</strain>
        <tissue evidence="2">Whole body</tissue>
    </source>
</reference>